<dbReference type="InterPro" id="IPR041049">
    <property type="entry name" value="DUF5615"/>
</dbReference>
<organism evidence="2 3">
    <name type="scientific">Candidatus Thiothrix singaporensis</name>
    <dbReference type="NCBI Taxonomy" id="2799669"/>
    <lineage>
        <taxon>Bacteria</taxon>
        <taxon>Pseudomonadati</taxon>
        <taxon>Pseudomonadota</taxon>
        <taxon>Gammaproteobacteria</taxon>
        <taxon>Thiotrichales</taxon>
        <taxon>Thiotrichaceae</taxon>
        <taxon>Thiothrix</taxon>
    </lineage>
</organism>
<name>A0A7L6AUV2_9GAMM</name>
<reference evidence="2" key="1">
    <citation type="submission" date="2020-06" db="EMBL/GenBank/DDBJ databases">
        <title>Analysis procedures for assessing recovery of high quality, complete, closed genomes from Nanopore long read metagenome sequencing.</title>
        <authorList>
            <person name="Bessarab I."/>
            <person name="Arumugam K."/>
            <person name="Haryono M."/>
            <person name="Liu X."/>
            <person name="Roy S."/>
            <person name="Zuniga-Montanez R.E."/>
            <person name="Qiu G."/>
            <person name="Drautz-Moses D.I."/>
            <person name="Law Y.Y."/>
            <person name="Wuertz S."/>
            <person name="Lauro F.M."/>
            <person name="Huson D.H."/>
            <person name="Williams R.B."/>
        </authorList>
    </citation>
    <scope>NUCLEOTIDE SEQUENCE [LARGE SCALE GENOMIC DNA]</scope>
    <source>
        <strain evidence="2">SSD2</strain>
    </source>
</reference>
<keyword evidence="3" id="KW-1185">Reference proteome</keyword>
<dbReference type="KEGG" id="this:HZT40_16100"/>
<proteinExistence type="predicted"/>
<gene>
    <name evidence="2" type="ORF">HZT40_16100</name>
</gene>
<dbReference type="Pfam" id="PF18480">
    <property type="entry name" value="DUF5615"/>
    <property type="match status" value="1"/>
</dbReference>
<sequence length="122" mass="13071">MPLLLDQGLPRSAAGLLRQAGIDAIHVGEIGMAAAKDVDILHHASKESRAVVTLDADFHALLAMSSAVSPSVIRIRIEGLKAMECASLIQTVLSQCQPDIEQGSVVTVQDQRIRIRRLPIGE</sequence>
<dbReference type="AlphaFoldDB" id="A0A7L6AUV2"/>
<evidence type="ECO:0000313" key="2">
    <source>
        <dbReference type="EMBL" id="QLQ32862.1"/>
    </source>
</evidence>
<dbReference type="EMBL" id="CP059265">
    <property type="protein sequence ID" value="QLQ32862.1"/>
    <property type="molecule type" value="Genomic_DNA"/>
</dbReference>
<evidence type="ECO:0000313" key="3">
    <source>
        <dbReference type="Proteomes" id="UP000510621"/>
    </source>
</evidence>
<protein>
    <submittedName>
        <fullName evidence="2">DUF5615 family PIN-like protein</fullName>
    </submittedName>
</protein>
<feature type="domain" description="DUF5615" evidence="1">
    <location>
        <begin position="1"/>
        <end position="110"/>
    </location>
</feature>
<dbReference type="Proteomes" id="UP000510621">
    <property type="component" value="Chromosome"/>
</dbReference>
<accession>A0A7L6AUV2</accession>
<evidence type="ECO:0000259" key="1">
    <source>
        <dbReference type="Pfam" id="PF18480"/>
    </source>
</evidence>